<dbReference type="AlphaFoldDB" id="A0A2I0K823"/>
<organism evidence="2 3">
    <name type="scientific">Punica granatum</name>
    <name type="common">Pomegranate</name>
    <dbReference type="NCBI Taxonomy" id="22663"/>
    <lineage>
        <taxon>Eukaryota</taxon>
        <taxon>Viridiplantae</taxon>
        <taxon>Streptophyta</taxon>
        <taxon>Embryophyta</taxon>
        <taxon>Tracheophyta</taxon>
        <taxon>Spermatophyta</taxon>
        <taxon>Magnoliopsida</taxon>
        <taxon>eudicotyledons</taxon>
        <taxon>Gunneridae</taxon>
        <taxon>Pentapetalae</taxon>
        <taxon>rosids</taxon>
        <taxon>malvids</taxon>
        <taxon>Myrtales</taxon>
        <taxon>Lythraceae</taxon>
        <taxon>Punica</taxon>
    </lineage>
</organism>
<dbReference type="Proteomes" id="UP000233551">
    <property type="component" value="Unassembled WGS sequence"/>
</dbReference>
<dbReference type="EMBL" id="PGOL01000868">
    <property type="protein sequence ID" value="PKI63846.1"/>
    <property type="molecule type" value="Genomic_DNA"/>
</dbReference>
<name>A0A2I0K823_PUNGR</name>
<evidence type="ECO:0000313" key="2">
    <source>
        <dbReference type="EMBL" id="PKI63846.1"/>
    </source>
</evidence>
<reference evidence="2 3" key="1">
    <citation type="submission" date="2017-11" db="EMBL/GenBank/DDBJ databases">
        <title>De-novo sequencing of pomegranate (Punica granatum L.) genome.</title>
        <authorList>
            <person name="Akparov Z."/>
            <person name="Amiraslanov A."/>
            <person name="Hajiyeva S."/>
            <person name="Abbasov M."/>
            <person name="Kaur K."/>
            <person name="Hamwieh A."/>
            <person name="Solovyev V."/>
            <person name="Salamov A."/>
            <person name="Braich B."/>
            <person name="Kosarev P."/>
            <person name="Mahmoud A."/>
            <person name="Hajiyev E."/>
            <person name="Babayeva S."/>
            <person name="Izzatullayeva V."/>
            <person name="Mammadov A."/>
            <person name="Mammadov A."/>
            <person name="Sharifova S."/>
            <person name="Ojaghi J."/>
            <person name="Eynullazada K."/>
            <person name="Bayramov B."/>
            <person name="Abdulazimova A."/>
            <person name="Shahmuradov I."/>
        </authorList>
    </citation>
    <scope>NUCLEOTIDE SEQUENCE [LARGE SCALE GENOMIC DNA]</scope>
    <source>
        <strain evidence="3">cv. AG2017</strain>
        <tissue evidence="2">Leaf</tissue>
    </source>
</reference>
<sequence>MDKDRIGSDRTARRRNRPEVRWAGLGKLGLAGLGLGLRKKERTGPRPVSQRAAGIGGSGGDGWGRRFSPLDAATTAREGSDDGSGHRRRLAVVDLGLTGV</sequence>
<keyword evidence="3" id="KW-1185">Reference proteome</keyword>
<protein>
    <submittedName>
        <fullName evidence="2">Uncharacterized protein</fullName>
    </submittedName>
</protein>
<accession>A0A2I0K823</accession>
<gene>
    <name evidence="2" type="ORF">CRG98_015830</name>
</gene>
<feature type="region of interest" description="Disordered" evidence="1">
    <location>
        <begin position="36"/>
        <end position="88"/>
    </location>
</feature>
<comment type="caution">
    <text evidence="2">The sequence shown here is derived from an EMBL/GenBank/DDBJ whole genome shotgun (WGS) entry which is preliminary data.</text>
</comment>
<evidence type="ECO:0000313" key="3">
    <source>
        <dbReference type="Proteomes" id="UP000233551"/>
    </source>
</evidence>
<proteinExistence type="predicted"/>
<evidence type="ECO:0000256" key="1">
    <source>
        <dbReference type="SAM" id="MobiDB-lite"/>
    </source>
</evidence>